<organism evidence="2 3">
    <name type="scientific">Vibrio casei</name>
    <dbReference type="NCBI Taxonomy" id="673372"/>
    <lineage>
        <taxon>Bacteria</taxon>
        <taxon>Pseudomonadati</taxon>
        <taxon>Pseudomonadota</taxon>
        <taxon>Gammaproteobacteria</taxon>
        <taxon>Vibrionales</taxon>
        <taxon>Vibrionaceae</taxon>
        <taxon>Vibrio</taxon>
    </lineage>
</organism>
<comment type="caution">
    <text evidence="2">The sequence shown here is derived from an EMBL/GenBank/DDBJ whole genome shotgun (WGS) entry which is preliminary data.</text>
</comment>
<dbReference type="GeneID" id="303189576"/>
<evidence type="ECO:0000259" key="1">
    <source>
        <dbReference type="SMART" id="SM00327"/>
    </source>
</evidence>
<reference evidence="2 3" key="1">
    <citation type="journal article" date="2017" name="Elife">
        <title>Extensive horizontal gene transfer in cheese-associated bacteria.</title>
        <authorList>
            <person name="Bonham K.S."/>
            <person name="Wolfe B.E."/>
            <person name="Dutton R.J."/>
        </authorList>
    </citation>
    <scope>NUCLEOTIDE SEQUENCE [LARGE SCALE GENOMIC DNA]</scope>
    <source>
        <strain evidence="2 3">JB196</strain>
    </source>
</reference>
<dbReference type="Pfam" id="PF05762">
    <property type="entry name" value="VWA_CoxE"/>
    <property type="match status" value="1"/>
</dbReference>
<dbReference type="RefSeq" id="WP_086959607.1">
    <property type="nucleotide sequence ID" value="NZ_AP018681.1"/>
</dbReference>
<dbReference type="AlphaFoldDB" id="A0A368LHL3"/>
<proteinExistence type="predicted"/>
<dbReference type="PANTHER" id="PTHR36846:SF1">
    <property type="entry name" value="PROTEIN VIAA"/>
    <property type="match status" value="1"/>
</dbReference>
<dbReference type="CDD" id="cd01462">
    <property type="entry name" value="VWA_YIEM_type"/>
    <property type="match status" value="1"/>
</dbReference>
<accession>A0A368LHL3</accession>
<protein>
    <submittedName>
        <fullName evidence="2">ATPase RavA stimulator ViaA</fullName>
    </submittedName>
</protein>
<dbReference type="InterPro" id="IPR008912">
    <property type="entry name" value="Uncharacterised_CoxE"/>
</dbReference>
<feature type="domain" description="VWFA" evidence="1">
    <location>
        <begin position="322"/>
        <end position="481"/>
    </location>
</feature>
<dbReference type="InterPro" id="IPR002035">
    <property type="entry name" value="VWF_A"/>
</dbReference>
<dbReference type="NCBIfam" id="NF008230">
    <property type="entry name" value="PRK10997.1"/>
    <property type="match status" value="1"/>
</dbReference>
<dbReference type="OrthoDB" id="387240at2"/>
<dbReference type="SUPFAM" id="SSF53300">
    <property type="entry name" value="vWA-like"/>
    <property type="match status" value="1"/>
</dbReference>
<evidence type="ECO:0000313" key="3">
    <source>
        <dbReference type="Proteomes" id="UP000252479"/>
    </source>
</evidence>
<dbReference type="PANTHER" id="PTHR36846">
    <property type="entry name" value="PROTEIN VIAA"/>
    <property type="match status" value="1"/>
</dbReference>
<keyword evidence="3" id="KW-1185">Reference proteome</keyword>
<dbReference type="SMART" id="SM00327">
    <property type="entry name" value="VWA"/>
    <property type="match status" value="1"/>
</dbReference>
<dbReference type="InterPro" id="IPR036465">
    <property type="entry name" value="vWFA_dom_sf"/>
</dbReference>
<gene>
    <name evidence="2" type="ORF">CIK83_11650</name>
</gene>
<evidence type="ECO:0000313" key="2">
    <source>
        <dbReference type="EMBL" id="RCS70116.1"/>
    </source>
</evidence>
<name>A0A368LHL3_9VIBR</name>
<dbReference type="Gene3D" id="3.40.50.410">
    <property type="entry name" value="von Willebrand factor, type A domain"/>
    <property type="match status" value="1"/>
</dbReference>
<dbReference type="EMBL" id="QPGL01000002">
    <property type="protein sequence ID" value="RCS70116.1"/>
    <property type="molecule type" value="Genomic_DNA"/>
</dbReference>
<sequence>MLGIDALDIAVLLADTEMVEAALHDLMGRSQLMPMVEQNKKIKSLVRSQLNRWKKKASVKVKQAVQSEDLQSELSLYQEVIHWNERQFLSNIDDLMAKLEPISTFYLEANRLVNGNNARLNPMLPHFFCHQWYKCIIENVKQVQEETLEKEKQQQLDELYQRLEMLKQMDNLDTHQDTASIAGRLWDMTSVNLSKTDWSVMKSQADFLKKHPKLQEIAETLGRMAKQDPDPNEPLQYTQGIEFEEALSQQATDDIVGIHESNDLNKLLPNELLFLAYPELEVVFYKHLIDKRLMNYQMQGKVQSSRKVKAMEPHPAKAEEDTGPFIICVDASGSMRGFPEQCVKAMAFALMQIALAEDRECFVVLFSTDFVTYQLTKQDGLREASDFLSYTFHGGTDLEPAINAAIKKMQISEYQQADLVVLSDFIAPKQSKELIKQVDELKLKKNRFHAISLSKYGNPELMNIFDHHWAYMPNMTQRFIKQK</sequence>
<dbReference type="Proteomes" id="UP000252479">
    <property type="component" value="Unassembled WGS sequence"/>
</dbReference>
<dbReference type="GO" id="GO:0005829">
    <property type="term" value="C:cytosol"/>
    <property type="evidence" value="ECO:0007669"/>
    <property type="project" value="TreeGrafter"/>
</dbReference>